<dbReference type="GO" id="GO:0016020">
    <property type="term" value="C:membrane"/>
    <property type="evidence" value="ECO:0007669"/>
    <property type="project" value="InterPro"/>
</dbReference>
<dbReference type="SMART" id="SM00141">
    <property type="entry name" value="PDGF"/>
    <property type="match status" value="1"/>
</dbReference>
<dbReference type="GO" id="GO:0008284">
    <property type="term" value="P:positive regulation of cell population proliferation"/>
    <property type="evidence" value="ECO:0007669"/>
    <property type="project" value="TreeGrafter"/>
</dbReference>
<evidence type="ECO:0000256" key="3">
    <source>
        <dbReference type="ARBA" id="ARBA00023246"/>
    </source>
</evidence>
<keyword evidence="3" id="KW-0497">Mitogen</keyword>
<dbReference type="AlphaFoldDB" id="A0A836FNA8"/>
<dbReference type="GO" id="GO:0070851">
    <property type="term" value="F:growth factor receptor binding"/>
    <property type="evidence" value="ECO:0007669"/>
    <property type="project" value="TreeGrafter"/>
</dbReference>
<name>A0A836FNA8_9HYME</name>
<dbReference type="PANTHER" id="PTHR11633">
    <property type="entry name" value="PLATELET-DERIVED GROWTH FACTOR"/>
    <property type="match status" value="1"/>
</dbReference>
<dbReference type="PANTHER" id="PTHR11633:SF1">
    <property type="entry name" value="LD28763P"/>
    <property type="match status" value="1"/>
</dbReference>
<dbReference type="GO" id="GO:0005615">
    <property type="term" value="C:extracellular space"/>
    <property type="evidence" value="ECO:0007669"/>
    <property type="project" value="TreeGrafter"/>
</dbReference>
<accession>A0A836FNA8</accession>
<evidence type="ECO:0000313" key="7">
    <source>
        <dbReference type="EMBL" id="KAG5341166.1"/>
    </source>
</evidence>
<gene>
    <name evidence="7" type="primary">Pdgfb</name>
    <name evidence="7" type="ORF">G6Z76_0006262</name>
</gene>
<dbReference type="Gene3D" id="2.10.90.10">
    <property type="entry name" value="Cystine-knot cytokines"/>
    <property type="match status" value="1"/>
</dbReference>
<keyword evidence="2 4" id="KW-0339">Growth factor</keyword>
<feature type="region of interest" description="Disordered" evidence="5">
    <location>
        <begin position="312"/>
        <end position="331"/>
    </location>
</feature>
<feature type="non-terminal residue" evidence="7">
    <location>
        <position position="331"/>
    </location>
</feature>
<reference evidence="7" key="1">
    <citation type="submission" date="2020-03" db="EMBL/GenBank/DDBJ databases">
        <title>Relaxed selection underlies rapid genomic changes in the transitions from sociality to social parasitism in ants.</title>
        <authorList>
            <person name="Bi X."/>
        </authorList>
    </citation>
    <scope>NUCLEOTIDE SEQUENCE</scope>
    <source>
        <strain evidence="7">BGI-DK2014a</strain>
        <tissue evidence="7">Whole body</tissue>
    </source>
</reference>
<keyword evidence="8" id="KW-1185">Reference proteome</keyword>
<protein>
    <submittedName>
        <fullName evidence="7">PDGFB factor</fullName>
    </submittedName>
</protein>
<evidence type="ECO:0000313" key="8">
    <source>
        <dbReference type="Proteomes" id="UP000669903"/>
    </source>
</evidence>
<dbReference type="PROSITE" id="PS50278">
    <property type="entry name" value="PDGF_2"/>
    <property type="match status" value="1"/>
</dbReference>
<feature type="non-terminal residue" evidence="7">
    <location>
        <position position="1"/>
    </location>
</feature>
<evidence type="ECO:0000256" key="2">
    <source>
        <dbReference type="ARBA" id="ARBA00023030"/>
    </source>
</evidence>
<dbReference type="InterPro" id="IPR000072">
    <property type="entry name" value="PDGF/VEGF_dom"/>
</dbReference>
<feature type="domain" description="Platelet-derived growth factor (PDGF) family profile" evidence="6">
    <location>
        <begin position="152"/>
        <end position="217"/>
    </location>
</feature>
<comment type="similarity">
    <text evidence="1 4">Belongs to the PDGF/VEGF growth factor family.</text>
</comment>
<evidence type="ECO:0000256" key="4">
    <source>
        <dbReference type="RuleBase" id="RU003818"/>
    </source>
</evidence>
<sequence>MQSRIIGTSFDSQSPPHFIARMLVLAIVCGGFLLGQVDAQYHDDPDHIVFPGAVGSRSRDRALDNEPAGGSDDSDTIPLDLAARLNTIDSLEEFLQLLHGVPQNEKGITFARFFPGRFGGEERSNALIPMPAKCMPELQLVSLKLDDDPSTFVFPLCTRIKRCGGCCISPLLSCQPTATEMRNFEVIVTSLVDMDYRGRQIVPVEEHTKCKCDCKIKEEHCNDKQHYEPHNCKCACNNVDEEEKCRKNDTKIWNSTLCVCTCRIIEPCTTGYYFNPNTCRCGPIMLSRPVNRFAPMNYNFTDRRPENRRTVIIPLDPSDPRRKHKEDPEYK</sequence>
<dbReference type="GO" id="GO:0008083">
    <property type="term" value="F:growth factor activity"/>
    <property type="evidence" value="ECO:0007669"/>
    <property type="project" value="UniProtKB-KW"/>
</dbReference>
<comment type="caution">
    <text evidence="7">The sequence shown here is derived from an EMBL/GenBank/DDBJ whole genome shotgun (WGS) entry which is preliminary data.</text>
</comment>
<dbReference type="SUPFAM" id="SSF57501">
    <property type="entry name" value="Cystine-knot cytokines"/>
    <property type="match status" value="1"/>
</dbReference>
<feature type="region of interest" description="Disordered" evidence="5">
    <location>
        <begin position="57"/>
        <end position="76"/>
    </location>
</feature>
<dbReference type="GO" id="GO:0051781">
    <property type="term" value="P:positive regulation of cell division"/>
    <property type="evidence" value="ECO:0007669"/>
    <property type="project" value="UniProtKB-KW"/>
</dbReference>
<proteinExistence type="inferred from homology"/>
<evidence type="ECO:0000256" key="5">
    <source>
        <dbReference type="SAM" id="MobiDB-lite"/>
    </source>
</evidence>
<dbReference type="Pfam" id="PF00341">
    <property type="entry name" value="PDGF"/>
    <property type="match status" value="1"/>
</dbReference>
<dbReference type="InterPro" id="IPR029034">
    <property type="entry name" value="Cystine-knot_cytokine"/>
</dbReference>
<dbReference type="EMBL" id="JAANIC010003323">
    <property type="protein sequence ID" value="KAG5341166.1"/>
    <property type="molecule type" value="Genomic_DNA"/>
</dbReference>
<evidence type="ECO:0000256" key="1">
    <source>
        <dbReference type="ARBA" id="ARBA00006686"/>
    </source>
</evidence>
<organism evidence="7 8">
    <name type="scientific">Acromyrmex charruanus</name>
    <dbReference type="NCBI Taxonomy" id="2715315"/>
    <lineage>
        <taxon>Eukaryota</taxon>
        <taxon>Metazoa</taxon>
        <taxon>Ecdysozoa</taxon>
        <taxon>Arthropoda</taxon>
        <taxon>Hexapoda</taxon>
        <taxon>Insecta</taxon>
        <taxon>Pterygota</taxon>
        <taxon>Neoptera</taxon>
        <taxon>Endopterygota</taxon>
        <taxon>Hymenoptera</taxon>
        <taxon>Apocrita</taxon>
        <taxon>Aculeata</taxon>
        <taxon>Formicoidea</taxon>
        <taxon>Formicidae</taxon>
        <taxon>Myrmicinae</taxon>
        <taxon>Acromyrmex</taxon>
    </lineage>
</organism>
<dbReference type="Proteomes" id="UP000669903">
    <property type="component" value="Unassembled WGS sequence"/>
</dbReference>
<evidence type="ECO:0000259" key="6">
    <source>
        <dbReference type="PROSITE" id="PS50278"/>
    </source>
</evidence>